<evidence type="ECO:0000313" key="1">
    <source>
        <dbReference type="EMBL" id="OJD22600.1"/>
    </source>
</evidence>
<dbReference type="AlphaFoldDB" id="A0A1J9Q249"/>
<dbReference type="VEuPathDB" id="FungiDB:ACJ73_06054"/>
<keyword evidence="2" id="KW-1185">Reference proteome</keyword>
<name>A0A1J9Q249_9EURO</name>
<dbReference type="EMBL" id="LGTZ01001011">
    <property type="protein sequence ID" value="OJD22600.1"/>
    <property type="molecule type" value="Genomic_DNA"/>
</dbReference>
<sequence length="108" mass="11879">MSAGRIIDAYTTENTVYSALSDVNSTVHRLYNLAVLLKGSMEKVNAPRVPLSLEKELNEIVQGVIDIQQQLPMITYFSNAAAAVVVIKTTTLQQDMRTVYSTTWVTAG</sequence>
<proteinExistence type="predicted"/>
<gene>
    <name evidence="1" type="ORF">ACJ73_06054</name>
</gene>
<evidence type="ECO:0000313" key="2">
    <source>
        <dbReference type="Proteomes" id="UP000242791"/>
    </source>
</evidence>
<protein>
    <submittedName>
        <fullName evidence="1">Uncharacterized protein</fullName>
    </submittedName>
</protein>
<reference evidence="1 2" key="1">
    <citation type="submission" date="2015-08" db="EMBL/GenBank/DDBJ databases">
        <title>Emmonsia species relationships and genome sequence.</title>
        <authorList>
            <person name="Cuomo C.A."/>
            <person name="Schwartz I.S."/>
            <person name="Kenyon C."/>
            <person name="De Hoog G.S."/>
            <person name="Govender N.P."/>
            <person name="Botha A."/>
            <person name="Moreno L."/>
            <person name="De Vries M."/>
            <person name="Munoz J.F."/>
            <person name="Stielow J.B."/>
        </authorList>
    </citation>
    <scope>NUCLEOTIDE SEQUENCE [LARGE SCALE GENOMIC DNA]</scope>
    <source>
        <strain evidence="1 2">EI222</strain>
    </source>
</reference>
<dbReference type="Proteomes" id="UP000242791">
    <property type="component" value="Unassembled WGS sequence"/>
</dbReference>
<organism evidence="1 2">
    <name type="scientific">Blastomyces percursus</name>
    <dbReference type="NCBI Taxonomy" id="1658174"/>
    <lineage>
        <taxon>Eukaryota</taxon>
        <taxon>Fungi</taxon>
        <taxon>Dikarya</taxon>
        <taxon>Ascomycota</taxon>
        <taxon>Pezizomycotina</taxon>
        <taxon>Eurotiomycetes</taxon>
        <taxon>Eurotiomycetidae</taxon>
        <taxon>Onygenales</taxon>
        <taxon>Ajellomycetaceae</taxon>
        <taxon>Blastomyces</taxon>
    </lineage>
</organism>
<accession>A0A1J9Q249</accession>
<comment type="caution">
    <text evidence="1">The sequence shown here is derived from an EMBL/GenBank/DDBJ whole genome shotgun (WGS) entry which is preliminary data.</text>
</comment>